<keyword evidence="2" id="KW-1185">Reference proteome</keyword>
<dbReference type="EMBL" id="JAAWWB010000011">
    <property type="protein sequence ID" value="KAG6771062.1"/>
    <property type="molecule type" value="Genomic_DNA"/>
</dbReference>
<comment type="caution">
    <text evidence="1">The sequence shown here is derived from an EMBL/GenBank/DDBJ whole genome shotgun (WGS) entry which is preliminary data.</text>
</comment>
<name>A0A8X7ZNG9_POPTO</name>
<dbReference type="PANTHER" id="PTHR47005">
    <property type="entry name" value="HEAVY METAL TRANSPORT/DETOXIFICATION SUPERFAMILY PROTEIN"/>
    <property type="match status" value="1"/>
</dbReference>
<dbReference type="OrthoDB" id="848672at2759"/>
<dbReference type="AlphaFoldDB" id="A0A8X7ZNG9"/>
<evidence type="ECO:0008006" key="3">
    <source>
        <dbReference type="Google" id="ProtNLM"/>
    </source>
</evidence>
<dbReference type="Proteomes" id="UP000886885">
    <property type="component" value="Chromosome 6A"/>
</dbReference>
<organism evidence="1 2">
    <name type="scientific">Populus tomentosa</name>
    <name type="common">Chinese white poplar</name>
    <dbReference type="NCBI Taxonomy" id="118781"/>
    <lineage>
        <taxon>Eukaryota</taxon>
        <taxon>Viridiplantae</taxon>
        <taxon>Streptophyta</taxon>
        <taxon>Embryophyta</taxon>
        <taxon>Tracheophyta</taxon>
        <taxon>Spermatophyta</taxon>
        <taxon>Magnoliopsida</taxon>
        <taxon>eudicotyledons</taxon>
        <taxon>Gunneridae</taxon>
        <taxon>Pentapetalae</taxon>
        <taxon>rosids</taxon>
        <taxon>fabids</taxon>
        <taxon>Malpighiales</taxon>
        <taxon>Salicaceae</taxon>
        <taxon>Saliceae</taxon>
        <taxon>Populus</taxon>
    </lineage>
</organism>
<protein>
    <recommendedName>
        <fullName evidence="3">HMA domain-containing protein</fullName>
    </recommendedName>
</protein>
<accession>A0A8X7ZNG9</accession>
<proteinExistence type="predicted"/>
<reference evidence="1" key="1">
    <citation type="journal article" date="2020" name="bioRxiv">
        <title>Hybrid origin of Populus tomentosa Carr. identified through genome sequencing and phylogenomic analysis.</title>
        <authorList>
            <person name="An X."/>
            <person name="Gao K."/>
            <person name="Chen Z."/>
            <person name="Li J."/>
            <person name="Yang X."/>
            <person name="Yang X."/>
            <person name="Zhou J."/>
            <person name="Guo T."/>
            <person name="Zhao T."/>
            <person name="Huang S."/>
            <person name="Miao D."/>
            <person name="Khan W.U."/>
            <person name="Rao P."/>
            <person name="Ye M."/>
            <person name="Lei B."/>
            <person name="Liao W."/>
            <person name="Wang J."/>
            <person name="Ji L."/>
            <person name="Li Y."/>
            <person name="Guo B."/>
            <person name="Mustafa N.S."/>
            <person name="Li S."/>
            <person name="Yun Q."/>
            <person name="Keller S.R."/>
            <person name="Mao J."/>
            <person name="Zhang R."/>
            <person name="Strauss S.H."/>
        </authorList>
    </citation>
    <scope>NUCLEOTIDE SEQUENCE</scope>
    <source>
        <strain evidence="1">GM15</strain>
        <tissue evidence="1">Leaf</tissue>
    </source>
</reference>
<sequence length="96" mass="10616">MVETQVTTMVIKVDLGCEKCHKKIKKVLCGIPQGQSVIYGEMDVVVAEVGVTMCAEVHMFMKTIPRHAKSCKGKVQKTDGLSQRPASTIGFQFQWS</sequence>
<dbReference type="PANTHER" id="PTHR47005:SF5">
    <property type="entry name" value="HEAVY METAL TRANSPORT_DETOXIFICATION SUPERFAMILY PROTEIN"/>
    <property type="match status" value="1"/>
</dbReference>
<evidence type="ECO:0000313" key="2">
    <source>
        <dbReference type="Proteomes" id="UP000886885"/>
    </source>
</evidence>
<evidence type="ECO:0000313" key="1">
    <source>
        <dbReference type="EMBL" id="KAG6771062.1"/>
    </source>
</evidence>
<gene>
    <name evidence="1" type="ORF">POTOM_022407</name>
</gene>